<dbReference type="InterPro" id="IPR000515">
    <property type="entry name" value="MetI-like"/>
</dbReference>
<keyword evidence="6 8" id="KW-1133">Transmembrane helix</keyword>
<dbReference type="Proteomes" id="UP000693892">
    <property type="component" value="Unassembled WGS sequence"/>
</dbReference>
<evidence type="ECO:0000259" key="9">
    <source>
        <dbReference type="PROSITE" id="PS50928"/>
    </source>
</evidence>
<evidence type="ECO:0000256" key="1">
    <source>
        <dbReference type="ARBA" id="ARBA00004429"/>
    </source>
</evidence>
<evidence type="ECO:0000313" key="10">
    <source>
        <dbReference type="EMBL" id="CAG7612197.1"/>
    </source>
</evidence>
<feature type="transmembrane region" description="Helical" evidence="8">
    <location>
        <begin position="258"/>
        <end position="280"/>
    </location>
</feature>
<dbReference type="Pfam" id="PF00528">
    <property type="entry name" value="BPD_transp_1"/>
    <property type="match status" value="1"/>
</dbReference>
<dbReference type="PROSITE" id="PS50928">
    <property type="entry name" value="ABC_TM1"/>
    <property type="match status" value="1"/>
</dbReference>
<feature type="transmembrane region" description="Helical" evidence="8">
    <location>
        <begin position="201"/>
        <end position="226"/>
    </location>
</feature>
<feature type="transmembrane region" description="Helical" evidence="8">
    <location>
        <begin position="124"/>
        <end position="151"/>
    </location>
</feature>
<evidence type="ECO:0000256" key="6">
    <source>
        <dbReference type="ARBA" id="ARBA00022989"/>
    </source>
</evidence>
<dbReference type="CDD" id="cd06261">
    <property type="entry name" value="TM_PBP2"/>
    <property type="match status" value="1"/>
</dbReference>
<comment type="similarity">
    <text evidence="8">Belongs to the binding-protein-dependent transport system permease family.</text>
</comment>
<feature type="transmembrane region" description="Helical" evidence="8">
    <location>
        <begin position="157"/>
        <end position="180"/>
    </location>
</feature>
<evidence type="ECO:0000256" key="4">
    <source>
        <dbReference type="ARBA" id="ARBA00022519"/>
    </source>
</evidence>
<reference evidence="10" key="1">
    <citation type="submission" date="2021-06" db="EMBL/GenBank/DDBJ databases">
        <authorList>
            <person name="Criscuolo A."/>
        </authorList>
    </citation>
    <scope>NUCLEOTIDE SEQUENCE</scope>
    <source>
        <strain evidence="10">CIP111803</strain>
    </source>
</reference>
<keyword evidence="3" id="KW-1003">Cell membrane</keyword>
<dbReference type="PANTHER" id="PTHR43357">
    <property type="entry name" value="INNER MEMBRANE ABC TRANSPORTER PERMEASE PROTEIN YDCV"/>
    <property type="match status" value="1"/>
</dbReference>
<evidence type="ECO:0000256" key="3">
    <source>
        <dbReference type="ARBA" id="ARBA00022475"/>
    </source>
</evidence>
<feature type="domain" description="ABC transmembrane type-1" evidence="9">
    <location>
        <begin position="87"/>
        <end position="277"/>
    </location>
</feature>
<keyword evidence="7 8" id="KW-0472">Membrane</keyword>
<sequence>MTSEIETTGSTGATAPRGRRGIRALDRWSRTLMRALTALLVLLLLFPAVMVILMSFSGDSLMRFPPESWGLVHYETLFSTPKWGDAIWLSIRLSIATALVSVLLAVPTALVLRRTRLPARVRSLIEGAGLIALVLPLAAYAVALYAVFVQFGLLRNFWGLTLASVLISYPLTFLVVQAALARLPIELELAAITMGASRARAWLTITVRLLLPSIASGGLLAFITAFDEAVFVSFLGGRGLTTLPKAILDSILWELSPVITAISSLVIVATVLLMLLVNLLQRGRR</sequence>
<comment type="caution">
    <text evidence="10">The sequence shown here is derived from an EMBL/GenBank/DDBJ whole genome shotgun (WGS) entry which is preliminary data.</text>
</comment>
<dbReference type="GO" id="GO:0005886">
    <property type="term" value="C:plasma membrane"/>
    <property type="evidence" value="ECO:0007669"/>
    <property type="project" value="UniProtKB-SubCell"/>
</dbReference>
<accession>A0A916JXD5</accession>
<evidence type="ECO:0000256" key="2">
    <source>
        <dbReference type="ARBA" id="ARBA00022448"/>
    </source>
</evidence>
<comment type="subcellular location">
    <subcellularLocation>
        <location evidence="1">Cell inner membrane</location>
        <topology evidence="1">Multi-pass membrane protein</topology>
    </subcellularLocation>
    <subcellularLocation>
        <location evidence="8">Cell membrane</location>
        <topology evidence="8">Multi-pass membrane protein</topology>
    </subcellularLocation>
</comment>
<keyword evidence="5 8" id="KW-0812">Transmembrane</keyword>
<dbReference type="GO" id="GO:0055085">
    <property type="term" value="P:transmembrane transport"/>
    <property type="evidence" value="ECO:0007669"/>
    <property type="project" value="InterPro"/>
</dbReference>
<proteinExistence type="inferred from homology"/>
<keyword evidence="4" id="KW-0997">Cell inner membrane</keyword>
<keyword evidence="11" id="KW-1185">Reference proteome</keyword>
<evidence type="ECO:0000256" key="5">
    <source>
        <dbReference type="ARBA" id="ARBA00022692"/>
    </source>
</evidence>
<dbReference type="RefSeq" id="WP_218115145.1">
    <property type="nucleotide sequence ID" value="NZ_CAJVAP010000015.1"/>
</dbReference>
<protein>
    <recommendedName>
        <fullName evidence="9">ABC transmembrane type-1 domain-containing protein</fullName>
    </recommendedName>
</protein>
<organism evidence="10 11">
    <name type="scientific">Leucobacter soli</name>
    <dbReference type="NCBI Taxonomy" id="2812850"/>
    <lineage>
        <taxon>Bacteria</taxon>
        <taxon>Bacillati</taxon>
        <taxon>Actinomycetota</taxon>
        <taxon>Actinomycetes</taxon>
        <taxon>Micrococcales</taxon>
        <taxon>Microbacteriaceae</taxon>
        <taxon>Leucobacter</taxon>
    </lineage>
</organism>
<gene>
    <name evidence="10" type="ORF">LEUCIP111803_01545</name>
</gene>
<dbReference type="EMBL" id="CAJVAP010000015">
    <property type="protein sequence ID" value="CAG7612197.1"/>
    <property type="molecule type" value="Genomic_DNA"/>
</dbReference>
<evidence type="ECO:0000256" key="8">
    <source>
        <dbReference type="RuleBase" id="RU363032"/>
    </source>
</evidence>
<feature type="transmembrane region" description="Helical" evidence="8">
    <location>
        <begin position="35"/>
        <end position="56"/>
    </location>
</feature>
<evidence type="ECO:0000313" key="11">
    <source>
        <dbReference type="Proteomes" id="UP000693892"/>
    </source>
</evidence>
<feature type="transmembrane region" description="Helical" evidence="8">
    <location>
        <begin position="86"/>
        <end position="112"/>
    </location>
</feature>
<dbReference type="PANTHER" id="PTHR43357:SF4">
    <property type="entry name" value="INNER MEMBRANE ABC TRANSPORTER PERMEASE PROTEIN YDCV"/>
    <property type="match status" value="1"/>
</dbReference>
<evidence type="ECO:0000256" key="7">
    <source>
        <dbReference type="ARBA" id="ARBA00023136"/>
    </source>
</evidence>
<keyword evidence="2 8" id="KW-0813">Transport</keyword>
<name>A0A916JXD5_9MICO</name>
<dbReference type="AlphaFoldDB" id="A0A916JXD5"/>